<dbReference type="InterPro" id="IPR025554">
    <property type="entry name" value="DUF4140"/>
</dbReference>
<evidence type="ECO:0000256" key="1">
    <source>
        <dbReference type="SAM" id="Coils"/>
    </source>
</evidence>
<accession>T0FBV3</accession>
<keyword evidence="1" id="KW-0175">Coiled coil</keyword>
<feature type="domain" description="DUF4139" evidence="4">
    <location>
        <begin position="229"/>
        <end position="539"/>
    </location>
</feature>
<feature type="signal peptide" evidence="3">
    <location>
        <begin position="1"/>
        <end position="25"/>
    </location>
</feature>
<evidence type="ECO:0000259" key="5">
    <source>
        <dbReference type="Pfam" id="PF13600"/>
    </source>
</evidence>
<dbReference type="NCBIfam" id="TIGR02231">
    <property type="entry name" value="mucoidy inhibitor MuiA family protein"/>
    <property type="match status" value="1"/>
</dbReference>
<dbReference type="Pfam" id="PF13598">
    <property type="entry name" value="DUF4139"/>
    <property type="match status" value="1"/>
</dbReference>
<dbReference type="RefSeq" id="WP_010571628.1">
    <property type="nucleotide sequence ID" value="NZ_AHMO02000008.1"/>
</dbReference>
<evidence type="ECO:0000313" key="6">
    <source>
        <dbReference type="EMBL" id="EQA45361.1"/>
    </source>
</evidence>
<proteinExistence type="predicted"/>
<feature type="region of interest" description="Disordered" evidence="2">
    <location>
        <begin position="309"/>
        <end position="345"/>
    </location>
</feature>
<organism evidence="6 7">
    <name type="scientific">Leptospira broomii serovar Hurstbridge str. 5399</name>
    <dbReference type="NCBI Taxonomy" id="1049789"/>
    <lineage>
        <taxon>Bacteria</taxon>
        <taxon>Pseudomonadati</taxon>
        <taxon>Spirochaetota</taxon>
        <taxon>Spirochaetia</taxon>
        <taxon>Leptospirales</taxon>
        <taxon>Leptospiraceae</taxon>
        <taxon>Leptospira</taxon>
    </lineage>
</organism>
<dbReference type="InterPro" id="IPR011935">
    <property type="entry name" value="CHP02231"/>
</dbReference>
<reference evidence="6" key="1">
    <citation type="submission" date="2013-05" db="EMBL/GenBank/DDBJ databases">
        <authorList>
            <person name="Harkins D.M."/>
            <person name="Durkin A.S."/>
            <person name="Brinkac L.M."/>
            <person name="Haft D.H."/>
            <person name="Selengut J.D."/>
            <person name="Sanka R."/>
            <person name="DePew J."/>
            <person name="Purushe J."/>
            <person name="Hartskeerl R.A."/>
            <person name="Ahmed A."/>
            <person name="van der Linden H."/>
            <person name="Goris M.G.A."/>
            <person name="Vinetz J.M."/>
            <person name="Sutton G.G."/>
            <person name="Nierman W.C."/>
            <person name="Fouts D.E."/>
        </authorList>
    </citation>
    <scope>NUCLEOTIDE SEQUENCE [LARGE SCALE GENOMIC DNA]</scope>
    <source>
        <strain evidence="6">5399</strain>
    </source>
</reference>
<dbReference type="STRING" id="1049789.LEP1GSC050_3511"/>
<feature type="chain" id="PRO_5004575010" description="PF13600 domain protein" evidence="3">
    <location>
        <begin position="26"/>
        <end position="547"/>
    </location>
</feature>
<comment type="caution">
    <text evidence="6">The sequence shown here is derived from an EMBL/GenBank/DDBJ whole genome shotgun (WGS) entry which is preliminary data.</text>
</comment>
<dbReference type="Pfam" id="PF13600">
    <property type="entry name" value="DUF4140"/>
    <property type="match status" value="1"/>
</dbReference>
<keyword evidence="7" id="KW-1185">Reference proteome</keyword>
<dbReference type="PANTHER" id="PTHR31005">
    <property type="entry name" value="DUF4139 DOMAIN-CONTAINING PROTEIN"/>
    <property type="match status" value="1"/>
</dbReference>
<evidence type="ECO:0008006" key="8">
    <source>
        <dbReference type="Google" id="ProtNLM"/>
    </source>
</evidence>
<dbReference type="AlphaFoldDB" id="T0FBV3"/>
<dbReference type="InterPro" id="IPR037291">
    <property type="entry name" value="DUF4139"/>
</dbReference>
<feature type="compositionally biased region" description="Polar residues" evidence="2">
    <location>
        <begin position="310"/>
        <end position="323"/>
    </location>
</feature>
<evidence type="ECO:0000259" key="4">
    <source>
        <dbReference type="Pfam" id="PF13598"/>
    </source>
</evidence>
<name>T0FBV3_9LEPT</name>
<dbReference type="EMBL" id="AHMO02000008">
    <property type="protein sequence ID" value="EQA45361.1"/>
    <property type="molecule type" value="Genomic_DNA"/>
</dbReference>
<keyword evidence="3" id="KW-0732">Signal</keyword>
<sequence>MNYNTLINSFAALLTVLMVSNDMFAVGADLAIQEVTVHQGTAQILRVGKVQLAPGTNRVQIQNLPVSLLEESLMAGTDSNLAEVTGTRTWKEEGTAASNPEVALLQRKIVTLQKELETVIAKENDLKSEKGLLTELRNKVSDTVSRNLLYGRVESDGKNWGTYLRKNREESFVLFSSWEKIERSKIKIQSELDEVKAQLSILLSQAEKSTRNTWIQIVNTSKESKTIDLRLSYLVPNANWKPTYILTANDSSEKAQFEYLAEVRQETGEDWKGVRLLLSTTRPDLSQRRNRLYPQRLFDQEVADKKEVLSAQSQASTPAQMAQDQLVDEESGGASPTTSERGGGFLFRLPKTVSLPSQRESRKLEMSSFYILIKVKTIASPRYKPFPLLEATFQNPSEFPILPGEVSLFRNSGLIGATKILYTSPNENVSVSLGTEGSLRLSYRKESNNTKEGLISTQKVIEKRVYLTLENFGKESKSVFVRDQIPISELASVKVEIDSNRTTPGAKEFRPNSGIYEWVLEIPPSGKKEIQLEYRVSYPSDQDLNLP</sequence>
<evidence type="ECO:0000313" key="7">
    <source>
        <dbReference type="Proteomes" id="UP000015454"/>
    </source>
</evidence>
<evidence type="ECO:0000256" key="3">
    <source>
        <dbReference type="SAM" id="SignalP"/>
    </source>
</evidence>
<dbReference type="OrthoDB" id="5379222at2"/>
<dbReference type="PANTHER" id="PTHR31005:SF8">
    <property type="entry name" value="DUF4139 DOMAIN-CONTAINING PROTEIN"/>
    <property type="match status" value="1"/>
</dbReference>
<protein>
    <recommendedName>
        <fullName evidence="8">PF13600 domain protein</fullName>
    </recommendedName>
</protein>
<feature type="domain" description="DUF4140" evidence="5">
    <location>
        <begin position="35"/>
        <end position="133"/>
    </location>
</feature>
<dbReference type="Proteomes" id="UP000015454">
    <property type="component" value="Unassembled WGS sequence"/>
</dbReference>
<evidence type="ECO:0000256" key="2">
    <source>
        <dbReference type="SAM" id="MobiDB-lite"/>
    </source>
</evidence>
<feature type="coiled-coil region" evidence="1">
    <location>
        <begin position="102"/>
        <end position="129"/>
    </location>
</feature>
<gene>
    <name evidence="6" type="ORF">LEP1GSC050_3511</name>
</gene>